<protein>
    <submittedName>
        <fullName evidence="1">Uncharacterized protein</fullName>
    </submittedName>
</protein>
<dbReference type="AlphaFoldDB" id="A0AAV3SGY2"/>
<organism evidence="1 2">
    <name type="scientific">Halococcus dombrowskii</name>
    <dbReference type="NCBI Taxonomy" id="179637"/>
    <lineage>
        <taxon>Archaea</taxon>
        <taxon>Methanobacteriati</taxon>
        <taxon>Methanobacteriota</taxon>
        <taxon>Stenosarchaea group</taxon>
        <taxon>Halobacteria</taxon>
        <taxon>Halobacteriales</taxon>
        <taxon>Halococcaceae</taxon>
        <taxon>Halococcus</taxon>
    </lineage>
</organism>
<accession>A0AAV3SGY2</accession>
<name>A0AAV3SGY2_HALDO</name>
<evidence type="ECO:0000313" key="2">
    <source>
        <dbReference type="Proteomes" id="UP001500962"/>
    </source>
</evidence>
<reference evidence="1" key="1">
    <citation type="journal article" date="2014" name="Int. J. Syst. Evol. Microbiol.">
        <title>Complete genome sequence of Corynebacterium casei LMG S-19264T (=DSM 44701T), isolated from a smear-ripened cheese.</title>
        <authorList>
            <consortium name="US DOE Joint Genome Institute (JGI-PGF)"/>
            <person name="Walter F."/>
            <person name="Albersmeier A."/>
            <person name="Kalinowski J."/>
            <person name="Ruckert C."/>
        </authorList>
    </citation>
    <scope>NUCLEOTIDE SEQUENCE</scope>
    <source>
        <strain evidence="1">JCM 12289</strain>
    </source>
</reference>
<dbReference type="Proteomes" id="UP001500962">
    <property type="component" value="Unassembled WGS sequence"/>
</dbReference>
<sequence length="74" mass="7984">MDARLDDLQLGPLSVDTDVVAAVEFEHGALRGRGGHENALVGPSLARETDAIARIHTTTTALADFNSSFRRSHR</sequence>
<gene>
    <name evidence="1" type="ORF">GCM10008985_16900</name>
</gene>
<proteinExistence type="predicted"/>
<dbReference type="EMBL" id="BAAADN010000026">
    <property type="protein sequence ID" value="GAA0461033.1"/>
    <property type="molecule type" value="Genomic_DNA"/>
</dbReference>
<comment type="caution">
    <text evidence="1">The sequence shown here is derived from an EMBL/GenBank/DDBJ whole genome shotgun (WGS) entry which is preliminary data.</text>
</comment>
<evidence type="ECO:0000313" key="1">
    <source>
        <dbReference type="EMBL" id="GAA0461033.1"/>
    </source>
</evidence>
<reference evidence="1" key="2">
    <citation type="submission" date="2023-12" db="EMBL/GenBank/DDBJ databases">
        <authorList>
            <person name="Sun Q."/>
            <person name="Inoue M."/>
        </authorList>
    </citation>
    <scope>NUCLEOTIDE SEQUENCE</scope>
    <source>
        <strain evidence="1">JCM 12289</strain>
    </source>
</reference>